<proteinExistence type="predicted"/>
<evidence type="ECO:0000259" key="2">
    <source>
        <dbReference type="PROSITE" id="PS50995"/>
    </source>
</evidence>
<dbReference type="RefSeq" id="WP_378252321.1">
    <property type="nucleotide sequence ID" value="NZ_JBHSIT010000001.1"/>
</dbReference>
<dbReference type="Gene3D" id="2.160.20.80">
    <property type="entry name" value="E3 ubiquitin-protein ligase SopA"/>
    <property type="match status" value="1"/>
</dbReference>
<dbReference type="SMART" id="SM00347">
    <property type="entry name" value="HTH_MARR"/>
    <property type="match status" value="1"/>
</dbReference>
<dbReference type="Gene3D" id="1.10.10.10">
    <property type="entry name" value="Winged helix-like DNA-binding domain superfamily/Winged helix DNA-binding domain"/>
    <property type="match status" value="1"/>
</dbReference>
<reference evidence="4" key="1">
    <citation type="journal article" date="2019" name="Int. J. Syst. Evol. Microbiol.">
        <title>The Global Catalogue of Microorganisms (GCM) 10K type strain sequencing project: providing services to taxonomists for standard genome sequencing and annotation.</title>
        <authorList>
            <consortium name="The Broad Institute Genomics Platform"/>
            <consortium name="The Broad Institute Genome Sequencing Center for Infectious Disease"/>
            <person name="Wu L."/>
            <person name="Ma J."/>
        </authorList>
    </citation>
    <scope>NUCLEOTIDE SEQUENCE [LARGE SCALE GENOMIC DNA]</scope>
    <source>
        <strain evidence="4">KLKA75</strain>
    </source>
</reference>
<accession>A0ABV9TT72</accession>
<dbReference type="InterPro" id="IPR000835">
    <property type="entry name" value="HTH_MarR-typ"/>
</dbReference>
<dbReference type="InterPro" id="IPR036388">
    <property type="entry name" value="WH-like_DNA-bd_sf"/>
</dbReference>
<evidence type="ECO:0000313" key="4">
    <source>
        <dbReference type="Proteomes" id="UP001595872"/>
    </source>
</evidence>
<sequence>MTSDPPAAGTAAASAPGAAVPSADVPGADVPGADVAGAGVPGADVAGAGVPGADVAGAGVPGADVAGADVPGADAAAGVAAGAGERSEPVWRAWTKLQVLLRVHGDRRREVTEALGMSFSRVKALRRVAARGPIALRDLADMLLTDRPYTTLLVDDLAGRGLVERIPNPADRRSKLVRATDAGLAAAAEADRILGTPPPAMYDLPEDDLAALDRILDRLMADSASGDRPSPPPSPWAAEF</sequence>
<name>A0ABV9TT72_9ACTN</name>
<dbReference type="Proteomes" id="UP001595872">
    <property type="component" value="Unassembled WGS sequence"/>
</dbReference>
<organism evidence="3 4">
    <name type="scientific">Actinomadura gamaensis</name>
    <dbReference type="NCBI Taxonomy" id="1763541"/>
    <lineage>
        <taxon>Bacteria</taxon>
        <taxon>Bacillati</taxon>
        <taxon>Actinomycetota</taxon>
        <taxon>Actinomycetes</taxon>
        <taxon>Streptosporangiales</taxon>
        <taxon>Thermomonosporaceae</taxon>
        <taxon>Actinomadura</taxon>
    </lineage>
</organism>
<dbReference type="PRINTS" id="PR00598">
    <property type="entry name" value="HTHMARR"/>
</dbReference>
<comment type="caution">
    <text evidence="3">The sequence shown here is derived from an EMBL/GenBank/DDBJ whole genome shotgun (WGS) entry which is preliminary data.</text>
</comment>
<dbReference type="SUPFAM" id="SSF141571">
    <property type="entry name" value="Pentapeptide repeat-like"/>
    <property type="match status" value="1"/>
</dbReference>
<dbReference type="InterPro" id="IPR039422">
    <property type="entry name" value="MarR/SlyA-like"/>
</dbReference>
<evidence type="ECO:0000313" key="3">
    <source>
        <dbReference type="EMBL" id="MFC4906638.1"/>
    </source>
</evidence>
<dbReference type="EMBL" id="JBHSIT010000001">
    <property type="protein sequence ID" value="MFC4906638.1"/>
    <property type="molecule type" value="Genomic_DNA"/>
</dbReference>
<feature type="compositionally biased region" description="Pro residues" evidence="1">
    <location>
        <begin position="229"/>
        <end position="240"/>
    </location>
</feature>
<gene>
    <name evidence="3" type="ORF">ACFPCY_04860</name>
</gene>
<protein>
    <submittedName>
        <fullName evidence="3">MarR family winged helix-turn-helix transcriptional regulator</fullName>
    </submittedName>
</protein>
<dbReference type="PANTHER" id="PTHR33164">
    <property type="entry name" value="TRANSCRIPTIONAL REGULATOR, MARR FAMILY"/>
    <property type="match status" value="1"/>
</dbReference>
<evidence type="ECO:0000256" key="1">
    <source>
        <dbReference type="SAM" id="MobiDB-lite"/>
    </source>
</evidence>
<feature type="domain" description="HTH marR-type" evidence="2">
    <location>
        <begin position="87"/>
        <end position="221"/>
    </location>
</feature>
<feature type="region of interest" description="Disordered" evidence="1">
    <location>
        <begin position="221"/>
        <end position="240"/>
    </location>
</feature>
<dbReference type="InterPro" id="IPR036390">
    <property type="entry name" value="WH_DNA-bd_sf"/>
</dbReference>
<dbReference type="PROSITE" id="PS50995">
    <property type="entry name" value="HTH_MARR_2"/>
    <property type="match status" value="1"/>
</dbReference>
<dbReference type="SUPFAM" id="SSF46785">
    <property type="entry name" value="Winged helix' DNA-binding domain"/>
    <property type="match status" value="1"/>
</dbReference>
<feature type="region of interest" description="Disordered" evidence="1">
    <location>
        <begin position="1"/>
        <end position="43"/>
    </location>
</feature>
<dbReference type="Pfam" id="PF01047">
    <property type="entry name" value="MarR"/>
    <property type="match status" value="1"/>
</dbReference>
<keyword evidence="4" id="KW-1185">Reference proteome</keyword>
<dbReference type="PANTHER" id="PTHR33164:SF57">
    <property type="entry name" value="MARR-FAMILY TRANSCRIPTIONAL REGULATOR"/>
    <property type="match status" value="1"/>
</dbReference>